<evidence type="ECO:0000313" key="2">
    <source>
        <dbReference type="Proteomes" id="UP000245535"/>
    </source>
</evidence>
<gene>
    <name evidence="1" type="ORF">BC781_101567</name>
</gene>
<organism evidence="1 2">
    <name type="scientific">Sediminitomix flava</name>
    <dbReference type="NCBI Taxonomy" id="379075"/>
    <lineage>
        <taxon>Bacteria</taxon>
        <taxon>Pseudomonadati</taxon>
        <taxon>Bacteroidota</taxon>
        <taxon>Cytophagia</taxon>
        <taxon>Cytophagales</taxon>
        <taxon>Flammeovirgaceae</taxon>
        <taxon>Sediminitomix</taxon>
    </lineage>
</organism>
<dbReference type="AlphaFoldDB" id="A0A316A3C0"/>
<proteinExistence type="predicted"/>
<dbReference type="Proteomes" id="UP000245535">
    <property type="component" value="Unassembled WGS sequence"/>
</dbReference>
<accession>A0A316A3C0</accession>
<name>A0A316A3C0_SEDFL</name>
<keyword evidence="2" id="KW-1185">Reference proteome</keyword>
<dbReference type="EMBL" id="QGDO01000001">
    <property type="protein sequence ID" value="PWJ44217.1"/>
    <property type="molecule type" value="Genomic_DNA"/>
</dbReference>
<evidence type="ECO:0000313" key="1">
    <source>
        <dbReference type="EMBL" id="PWJ44217.1"/>
    </source>
</evidence>
<comment type="caution">
    <text evidence="1">The sequence shown here is derived from an EMBL/GenBank/DDBJ whole genome shotgun (WGS) entry which is preliminary data.</text>
</comment>
<sequence>MDTLTIMKFFKLLLIYFLFFISYANLQAQDDSEIVKDSTELKQEKILQELDSVKTLLDEIKELKSDSSSLKDAYKSEYIRFSIGTNFDFENKLKADQLYADVEGEFFITRGKSTDTTDMAKIKKIFYSAKKHPFKVNFRVFQSKTFSENDSSNAILKVGEDEGYNTFQSRKFSRDIIGLDMTFKKDFGKGFQVVFPVSVEHHSIVDELTVEYTEGVVPDGYPDSQNTKYDLNFIRAGLGLEFQKSIANRVLLRGSFDSGLALASKYRIFQDTDESSTKTYANFKVEFHETKIGLKFGFNYMQYFNFSKNENGNSLILGENLIFSERPIYSLYATKVFALQQVFNFIGLE</sequence>
<reference evidence="1 2" key="1">
    <citation type="submission" date="2018-03" db="EMBL/GenBank/DDBJ databases">
        <title>Genomic Encyclopedia of Archaeal and Bacterial Type Strains, Phase II (KMG-II): from individual species to whole genera.</title>
        <authorList>
            <person name="Goeker M."/>
        </authorList>
    </citation>
    <scope>NUCLEOTIDE SEQUENCE [LARGE SCALE GENOMIC DNA]</scope>
    <source>
        <strain evidence="1 2">DSM 28229</strain>
    </source>
</reference>
<protein>
    <submittedName>
        <fullName evidence="1">Uncharacterized protein</fullName>
    </submittedName>
</protein>